<dbReference type="OrthoDB" id="8069600at2759"/>
<organism evidence="1 2">
    <name type="scientific">Araneus ventricosus</name>
    <name type="common">Orbweaver spider</name>
    <name type="synonym">Epeira ventricosa</name>
    <dbReference type="NCBI Taxonomy" id="182803"/>
    <lineage>
        <taxon>Eukaryota</taxon>
        <taxon>Metazoa</taxon>
        <taxon>Ecdysozoa</taxon>
        <taxon>Arthropoda</taxon>
        <taxon>Chelicerata</taxon>
        <taxon>Arachnida</taxon>
        <taxon>Araneae</taxon>
        <taxon>Araneomorphae</taxon>
        <taxon>Entelegynae</taxon>
        <taxon>Araneoidea</taxon>
        <taxon>Araneidae</taxon>
        <taxon>Araneus</taxon>
    </lineage>
</organism>
<evidence type="ECO:0000313" key="2">
    <source>
        <dbReference type="Proteomes" id="UP000499080"/>
    </source>
</evidence>
<protein>
    <submittedName>
        <fullName evidence="1">Uncharacterized protein</fullName>
    </submittedName>
</protein>
<gene>
    <name evidence="1" type="ORF">AVEN_38490_1</name>
</gene>
<dbReference type="Proteomes" id="UP000499080">
    <property type="component" value="Unassembled WGS sequence"/>
</dbReference>
<comment type="caution">
    <text evidence="1">The sequence shown here is derived from an EMBL/GenBank/DDBJ whole genome shotgun (WGS) entry which is preliminary data.</text>
</comment>
<name>A0A4Y2JC07_ARAVE</name>
<sequence>MNDGRIMIGGSFFPATVQLTTRRFAFTNMFTRFAIDYCLLSVARRTKSADGFRTNSADFFSPAASEDHDKIFIPETWLCRDIGSSDLLDDGYLIFRRDRDSSTNTCRLGGGSCGY</sequence>
<accession>A0A4Y2JC07</accession>
<dbReference type="EMBL" id="BGPR01003412">
    <property type="protein sequence ID" value="GBM87821.1"/>
    <property type="molecule type" value="Genomic_DNA"/>
</dbReference>
<proteinExistence type="predicted"/>
<reference evidence="1 2" key="1">
    <citation type="journal article" date="2019" name="Sci. Rep.">
        <title>Orb-weaving spider Araneus ventricosus genome elucidates the spidroin gene catalogue.</title>
        <authorList>
            <person name="Kono N."/>
            <person name="Nakamura H."/>
            <person name="Ohtoshi R."/>
            <person name="Moran D.A.P."/>
            <person name="Shinohara A."/>
            <person name="Yoshida Y."/>
            <person name="Fujiwara M."/>
            <person name="Mori M."/>
            <person name="Tomita M."/>
            <person name="Arakawa K."/>
        </authorList>
    </citation>
    <scope>NUCLEOTIDE SEQUENCE [LARGE SCALE GENOMIC DNA]</scope>
</reference>
<evidence type="ECO:0000313" key="1">
    <source>
        <dbReference type="EMBL" id="GBM87821.1"/>
    </source>
</evidence>
<keyword evidence="2" id="KW-1185">Reference proteome</keyword>
<dbReference type="AlphaFoldDB" id="A0A4Y2JC07"/>